<name>A0ABD0Z845_CARAN</name>
<dbReference type="EMBL" id="JBANAX010000866">
    <property type="protein sequence ID" value="KAL1190864.1"/>
    <property type="molecule type" value="Genomic_DNA"/>
</dbReference>
<comment type="caution">
    <text evidence="1">The sequence shown here is derived from an EMBL/GenBank/DDBJ whole genome shotgun (WGS) entry which is preliminary data.</text>
</comment>
<reference evidence="1 2" key="1">
    <citation type="submission" date="2024-04" db="EMBL/GenBank/DDBJ databases">
        <title>Genome assembly C_amara_ONT_v2.</title>
        <authorList>
            <person name="Yant L."/>
            <person name="Moore C."/>
            <person name="Slenker M."/>
        </authorList>
    </citation>
    <scope>NUCLEOTIDE SEQUENCE [LARGE SCALE GENOMIC DNA]</scope>
    <source>
        <tissue evidence="1">Leaf</tissue>
    </source>
</reference>
<sequence>MLALVDDLLNASGRKNLPNLSPDREGKDIWFRHDSTGKITKQILKMLKSDLPKPYPTYRSLPQEIQNRWFRAFAQEFNWDSSITEAVRSAYNVQAVVSFKSNLSVWKKRGADKFPK</sequence>
<dbReference type="Proteomes" id="UP001558713">
    <property type="component" value="Unassembled WGS sequence"/>
</dbReference>
<evidence type="ECO:0000313" key="1">
    <source>
        <dbReference type="EMBL" id="KAL1190864.1"/>
    </source>
</evidence>
<accession>A0ABD0Z845</accession>
<protein>
    <submittedName>
        <fullName evidence="1">Uncharacterized protein</fullName>
    </submittedName>
</protein>
<keyword evidence="2" id="KW-1185">Reference proteome</keyword>
<evidence type="ECO:0000313" key="2">
    <source>
        <dbReference type="Proteomes" id="UP001558713"/>
    </source>
</evidence>
<proteinExistence type="predicted"/>
<organism evidence="1 2">
    <name type="scientific">Cardamine amara subsp. amara</name>
    <dbReference type="NCBI Taxonomy" id="228776"/>
    <lineage>
        <taxon>Eukaryota</taxon>
        <taxon>Viridiplantae</taxon>
        <taxon>Streptophyta</taxon>
        <taxon>Embryophyta</taxon>
        <taxon>Tracheophyta</taxon>
        <taxon>Spermatophyta</taxon>
        <taxon>Magnoliopsida</taxon>
        <taxon>eudicotyledons</taxon>
        <taxon>Gunneridae</taxon>
        <taxon>Pentapetalae</taxon>
        <taxon>rosids</taxon>
        <taxon>malvids</taxon>
        <taxon>Brassicales</taxon>
        <taxon>Brassicaceae</taxon>
        <taxon>Cardamineae</taxon>
        <taxon>Cardamine</taxon>
    </lineage>
</organism>
<dbReference type="AlphaFoldDB" id="A0ABD0Z845"/>
<gene>
    <name evidence="1" type="ORF">V5N11_005883</name>
</gene>